<protein>
    <recommendedName>
        <fullName evidence="2">C2H2-type domain-containing protein</fullName>
    </recommendedName>
</protein>
<proteinExistence type="predicted"/>
<feature type="region of interest" description="Disordered" evidence="1">
    <location>
        <begin position="651"/>
        <end position="677"/>
    </location>
</feature>
<gene>
    <name evidence="3" type="ORF">EJ08DRAFT_5601</name>
</gene>
<evidence type="ECO:0000259" key="2">
    <source>
        <dbReference type="PROSITE" id="PS00028"/>
    </source>
</evidence>
<dbReference type="PROSITE" id="PS00028">
    <property type="entry name" value="ZINC_FINGER_C2H2_1"/>
    <property type="match status" value="1"/>
</dbReference>
<evidence type="ECO:0000256" key="1">
    <source>
        <dbReference type="SAM" id="MobiDB-lite"/>
    </source>
</evidence>
<organism evidence="3 4">
    <name type="scientific">Tothia fuscella</name>
    <dbReference type="NCBI Taxonomy" id="1048955"/>
    <lineage>
        <taxon>Eukaryota</taxon>
        <taxon>Fungi</taxon>
        <taxon>Dikarya</taxon>
        <taxon>Ascomycota</taxon>
        <taxon>Pezizomycotina</taxon>
        <taxon>Dothideomycetes</taxon>
        <taxon>Pleosporomycetidae</taxon>
        <taxon>Venturiales</taxon>
        <taxon>Cylindrosympodiaceae</taxon>
        <taxon>Tothia</taxon>
    </lineage>
</organism>
<feature type="compositionally biased region" description="Polar residues" evidence="1">
    <location>
        <begin position="480"/>
        <end position="489"/>
    </location>
</feature>
<accession>A0A9P4U597</accession>
<dbReference type="Proteomes" id="UP000800235">
    <property type="component" value="Unassembled WGS sequence"/>
</dbReference>
<comment type="caution">
    <text evidence="3">The sequence shown here is derived from an EMBL/GenBank/DDBJ whole genome shotgun (WGS) entry which is preliminary data.</text>
</comment>
<feature type="domain" description="C2H2-type" evidence="2">
    <location>
        <begin position="147"/>
        <end position="168"/>
    </location>
</feature>
<feature type="region of interest" description="Disordered" evidence="1">
    <location>
        <begin position="347"/>
        <end position="380"/>
    </location>
</feature>
<name>A0A9P4U597_9PEZI</name>
<dbReference type="InterPro" id="IPR013087">
    <property type="entry name" value="Znf_C2H2_type"/>
</dbReference>
<feature type="region of interest" description="Disordered" evidence="1">
    <location>
        <begin position="410"/>
        <end position="450"/>
    </location>
</feature>
<feature type="region of interest" description="Disordered" evidence="1">
    <location>
        <begin position="475"/>
        <end position="494"/>
    </location>
</feature>
<dbReference type="EMBL" id="MU007009">
    <property type="protein sequence ID" value="KAF2436883.1"/>
    <property type="molecule type" value="Genomic_DNA"/>
</dbReference>
<keyword evidence="4" id="KW-1185">Reference proteome</keyword>
<feature type="region of interest" description="Disordered" evidence="1">
    <location>
        <begin position="499"/>
        <end position="521"/>
    </location>
</feature>
<reference evidence="3" key="1">
    <citation type="journal article" date="2020" name="Stud. Mycol.">
        <title>101 Dothideomycetes genomes: a test case for predicting lifestyles and emergence of pathogens.</title>
        <authorList>
            <person name="Haridas S."/>
            <person name="Albert R."/>
            <person name="Binder M."/>
            <person name="Bloem J."/>
            <person name="Labutti K."/>
            <person name="Salamov A."/>
            <person name="Andreopoulos B."/>
            <person name="Baker S."/>
            <person name="Barry K."/>
            <person name="Bills G."/>
            <person name="Bluhm B."/>
            <person name="Cannon C."/>
            <person name="Castanera R."/>
            <person name="Culley D."/>
            <person name="Daum C."/>
            <person name="Ezra D."/>
            <person name="Gonzalez J."/>
            <person name="Henrissat B."/>
            <person name="Kuo A."/>
            <person name="Liang C."/>
            <person name="Lipzen A."/>
            <person name="Lutzoni F."/>
            <person name="Magnuson J."/>
            <person name="Mondo S."/>
            <person name="Nolan M."/>
            <person name="Ohm R."/>
            <person name="Pangilinan J."/>
            <person name="Park H.-J."/>
            <person name="Ramirez L."/>
            <person name="Alfaro M."/>
            <person name="Sun H."/>
            <person name="Tritt A."/>
            <person name="Yoshinaga Y."/>
            <person name="Zwiers L.-H."/>
            <person name="Turgeon B."/>
            <person name="Goodwin S."/>
            <person name="Spatafora J."/>
            <person name="Crous P."/>
            <person name="Grigoriev I."/>
        </authorList>
    </citation>
    <scope>NUCLEOTIDE SEQUENCE</scope>
    <source>
        <strain evidence="3">CBS 130266</strain>
    </source>
</reference>
<dbReference type="AlphaFoldDB" id="A0A9P4U597"/>
<feature type="compositionally biased region" description="Low complexity" evidence="1">
    <location>
        <begin position="425"/>
        <end position="437"/>
    </location>
</feature>
<evidence type="ECO:0000313" key="4">
    <source>
        <dbReference type="Proteomes" id="UP000800235"/>
    </source>
</evidence>
<dbReference type="SMART" id="SM00355">
    <property type="entry name" value="ZnF_C2H2"/>
    <property type="match status" value="3"/>
</dbReference>
<dbReference type="OrthoDB" id="654211at2759"/>
<evidence type="ECO:0000313" key="3">
    <source>
        <dbReference type="EMBL" id="KAF2436883.1"/>
    </source>
</evidence>
<sequence>MGFDLPAFSASNQSKQEELEVLARLRRNYYPHVSGSVDEGSASSRGSSFSSYSYSNGSIISSTRSSVSSAPSTRHSAIHRSTASYTSSIPSICERPESPELLRANVTPALPHPLSRSVSEYSLRDRTATFRSFPSHEGFVSKPIFVCTFCSNGFESRSDWETHEWLYHERQSYWPCPHPGCEVVFDSGSGFESHHEDQHHCPSCKHAAEVVRLLPRRKVWACGFDMCKGVFTDWNKRCKHVASHFEGFARRLGVNRESPRWTYSNTIRNLLRQPEIKESFKKFMLKYHGSSRSNWPKLEWQRNDTAELRQYLEYRDFRRGTSEIVQMAYRLGHPAYNAAVQVMSRPLTPPSEEASHALSRVQPDTSLHSPGSPPLRSPRSYMYERKISQTSSLTTLPEWAPLLLRPTKDYSLPRSLPNSPPAASPPQTRSTSPSRSSNFSLESRRIPTKRMVARDADVKGTGCAALIQFLRQGPPDELSNAASPTVSDHTASDYSEHCALRVPSPRPGNNSESQVDQKESMIEPQTPVTAAFKPLPPPSASPVVLSARTSLAVPDTPSTLDIPDTPSTLMVPETPTTLPPSPQPSLTSLSLFPSSHVRPPSGIVRTHMSLPSDIICQTANPMPPSSIPHPSFSPLPDLTDMNWPLPPPALHPPPRSTSLVARPATAGGDLRKRKKPRSLRWVSISHLTEPPIPSPGDVDFRFCLTQPLDLAQNTV</sequence>